<comment type="caution">
    <text evidence="2">The sequence shown here is derived from an EMBL/GenBank/DDBJ whole genome shotgun (WGS) entry which is preliminary data.</text>
</comment>
<dbReference type="Proteomes" id="UP000317650">
    <property type="component" value="Chromosome 4"/>
</dbReference>
<protein>
    <submittedName>
        <fullName evidence="2">Uncharacterized protein</fullName>
    </submittedName>
</protein>
<evidence type="ECO:0000313" key="3">
    <source>
        <dbReference type="Proteomes" id="UP000317650"/>
    </source>
</evidence>
<feature type="compositionally biased region" description="Basic and acidic residues" evidence="1">
    <location>
        <begin position="638"/>
        <end position="655"/>
    </location>
</feature>
<reference evidence="2 3" key="1">
    <citation type="journal article" date="2019" name="Nat. Plants">
        <title>Genome sequencing of Musa balbisiana reveals subgenome evolution and function divergence in polyploid bananas.</title>
        <authorList>
            <person name="Yao X."/>
        </authorList>
    </citation>
    <scope>NUCLEOTIDE SEQUENCE [LARGE SCALE GENOMIC DNA]</scope>
    <source>
        <strain evidence="3">cv. DH-PKW</strain>
        <tissue evidence="2">Leaves</tissue>
    </source>
</reference>
<feature type="region of interest" description="Disordered" evidence="1">
    <location>
        <begin position="524"/>
        <end position="546"/>
    </location>
</feature>
<evidence type="ECO:0000313" key="2">
    <source>
        <dbReference type="EMBL" id="THU71763.1"/>
    </source>
</evidence>
<gene>
    <name evidence="2" type="ORF">C4D60_Mb04t04910</name>
</gene>
<accession>A0A4S8K9T2</accession>
<keyword evidence="3" id="KW-1185">Reference proteome</keyword>
<dbReference type="AlphaFoldDB" id="A0A4S8K9T2"/>
<evidence type="ECO:0000256" key="1">
    <source>
        <dbReference type="SAM" id="MobiDB-lite"/>
    </source>
</evidence>
<feature type="region of interest" description="Disordered" evidence="1">
    <location>
        <begin position="566"/>
        <end position="585"/>
    </location>
</feature>
<feature type="region of interest" description="Disordered" evidence="1">
    <location>
        <begin position="627"/>
        <end position="663"/>
    </location>
</feature>
<sequence length="663" mass="71645">MGVPYRKIRNDSQCSSYLFLILRVIPSERTSGVAVREPPLNRAPLEGLPRRSLHGILHHHTLPIRKILLTELLQLGQAPEHHLVVQTELGLHRRDNYDAVPLLPLLDGLPKSDVRPKEAGVERGHGERTSGVAVREPPLNRAPLEGLPRRSLHGILHHHTLPIRKILLTELLQLGQAPEHHLVVQTELGLHRRDNYDAVPLLPLLDGLPKSDVRPKEAGVERGHGERTSGVAVREPPLNRAPLEGLPRRSLHGILHHHTLPIRKILLTELLQLGQAPEHHLVVQTELGLHRRDNYDAVPLLPLLDGLPKSDVRPKEAGVERGHGERTSGVAVREPPLSHTLPIRKILLTELLQLGQAPEHHLVVQTELGLHRRDNYDAVLSFHSSMDFPRRSLTGSSITSRVMGRRRTGGAPMAGSPTQRVPLAGNDLIHLNRLREVLPQFGFHHLLLELRELLLENGTVLGDPHGVRDEGQQAVRAGPVGVVLLDGRLHLSQDFLLGGGGPELGPDHGIAEKFGLVADRGGEIEGSEGEEANGAADLPGGGLKAGDDAAAVEEERDAVALTTIEGESPGGLDLAGEDSSGVGEGGTAVTVRGGRRGLQLVEDGDDAVQVGGQLGKAVALDEDVTGRADGIIGGLDGPRNELGDRDDRGVHDQLRRGHLPAVS</sequence>
<organism evidence="2 3">
    <name type="scientific">Musa balbisiana</name>
    <name type="common">Banana</name>
    <dbReference type="NCBI Taxonomy" id="52838"/>
    <lineage>
        <taxon>Eukaryota</taxon>
        <taxon>Viridiplantae</taxon>
        <taxon>Streptophyta</taxon>
        <taxon>Embryophyta</taxon>
        <taxon>Tracheophyta</taxon>
        <taxon>Spermatophyta</taxon>
        <taxon>Magnoliopsida</taxon>
        <taxon>Liliopsida</taxon>
        <taxon>Zingiberales</taxon>
        <taxon>Musaceae</taxon>
        <taxon>Musa</taxon>
    </lineage>
</organism>
<proteinExistence type="predicted"/>
<name>A0A4S8K9T2_MUSBA</name>
<dbReference type="EMBL" id="PYDT01000001">
    <property type="protein sequence ID" value="THU71763.1"/>
    <property type="molecule type" value="Genomic_DNA"/>
</dbReference>